<evidence type="ECO:0000256" key="5">
    <source>
        <dbReference type="ARBA" id="ARBA00023004"/>
    </source>
</evidence>
<protein>
    <recommendedName>
        <fullName evidence="7">Peroxidase</fullName>
        <ecNumber evidence="7">1.11.1.-</ecNumber>
    </recommendedName>
</protein>
<dbReference type="PANTHER" id="PTHR31356">
    <property type="entry name" value="THYLAKOID LUMENAL 29 KDA PROTEIN, CHLOROPLASTIC-RELATED"/>
    <property type="match status" value="1"/>
</dbReference>
<dbReference type="Gene3D" id="1.10.520.10">
    <property type="match status" value="1"/>
</dbReference>
<dbReference type="PROSITE" id="PS50873">
    <property type="entry name" value="PEROXIDASE_4"/>
    <property type="match status" value="1"/>
</dbReference>
<organism evidence="10 11">
    <name type="scientific">Hypholoma sublateritium (strain FD-334 SS-4)</name>
    <dbReference type="NCBI Taxonomy" id="945553"/>
    <lineage>
        <taxon>Eukaryota</taxon>
        <taxon>Fungi</taxon>
        <taxon>Dikarya</taxon>
        <taxon>Basidiomycota</taxon>
        <taxon>Agaricomycotina</taxon>
        <taxon>Agaricomycetes</taxon>
        <taxon>Agaricomycetidae</taxon>
        <taxon>Agaricales</taxon>
        <taxon>Agaricineae</taxon>
        <taxon>Strophariaceae</taxon>
        <taxon>Hypholoma</taxon>
    </lineage>
</organism>
<evidence type="ECO:0000256" key="2">
    <source>
        <dbReference type="ARBA" id="ARBA00022617"/>
    </source>
</evidence>
<dbReference type="InterPro" id="IPR002016">
    <property type="entry name" value="Haem_peroxidase"/>
</dbReference>
<evidence type="ECO:0000256" key="6">
    <source>
        <dbReference type="RuleBase" id="RU004241"/>
    </source>
</evidence>
<keyword evidence="7" id="KW-0732">Signal</keyword>
<dbReference type="OrthoDB" id="5985073at2759"/>
<sequence>MLFLKTILWLASVHGSILPALADAYQWPNPQYEALERMLFEGTDNNDKATSILTNSCARRVSNGSPVAAEWLRLSYHDSSTKNITDGTGGLDASIYYELSRQENIGTGMGNSMNDFSASSNKYVSRSDLIALGVVWGVASCAGPVIPFRTGRTDATVAGRFGAPQPQEILDLAIQRFSLQGFNQTEMIGLVACGHTLGGVNNIDFPSIVQVPGPTLFNREFDGTDAFDNAVVLQYLNGTTKNPLVTISNTLFQSDLRIFQSDNNATMNLLANPSVYSATCGSLLERMINTVPSTVQLSDAIELIPFKVTRALLTVENSQFVLDVVIRVAITGEDTPASGRAITIFWCDAYGANAGCAGGVAGTSTTASPTPFNDVLVSPVGQAQGISFVEYEFFLPIDVEKSVSNFWFELFTDGVAATQDNGGAGFAVQDGLIFIPQQGSASGSSQVTFDVIVGVRSQNTPTSATMNVFDNTFTGTPSTPFSATVQLQPATNAAIGPAFAPYTLYGGTFTTPSSTAGLPTVDIAVQVDGANHTLDFIRPRSAQDTFPTHSLSSVSTTTVSSVPTSAA</sequence>
<feature type="domain" description="Plant heme peroxidase family profile" evidence="9">
    <location>
        <begin position="34"/>
        <end position="221"/>
    </location>
</feature>
<reference evidence="11" key="1">
    <citation type="submission" date="2014-04" db="EMBL/GenBank/DDBJ databases">
        <title>Evolutionary Origins and Diversification of the Mycorrhizal Mutualists.</title>
        <authorList>
            <consortium name="DOE Joint Genome Institute"/>
            <consortium name="Mycorrhizal Genomics Consortium"/>
            <person name="Kohler A."/>
            <person name="Kuo A."/>
            <person name="Nagy L.G."/>
            <person name="Floudas D."/>
            <person name="Copeland A."/>
            <person name="Barry K.W."/>
            <person name="Cichocki N."/>
            <person name="Veneault-Fourrey C."/>
            <person name="LaButti K."/>
            <person name="Lindquist E.A."/>
            <person name="Lipzen A."/>
            <person name="Lundell T."/>
            <person name="Morin E."/>
            <person name="Murat C."/>
            <person name="Riley R."/>
            <person name="Ohm R."/>
            <person name="Sun H."/>
            <person name="Tunlid A."/>
            <person name="Henrissat B."/>
            <person name="Grigoriev I.V."/>
            <person name="Hibbett D.S."/>
            <person name="Martin F."/>
        </authorList>
    </citation>
    <scope>NUCLEOTIDE SEQUENCE [LARGE SCALE GENOMIC DNA]</scope>
    <source>
        <strain evidence="11">FD-334 SS-4</strain>
    </source>
</reference>
<accession>A0A0D2NH51</accession>
<dbReference type="GO" id="GO:0046872">
    <property type="term" value="F:metal ion binding"/>
    <property type="evidence" value="ECO:0007669"/>
    <property type="project" value="UniProtKB-UniRule"/>
</dbReference>
<evidence type="ECO:0000259" key="9">
    <source>
        <dbReference type="PROSITE" id="PS50873"/>
    </source>
</evidence>
<keyword evidence="5" id="KW-0408">Iron</keyword>
<keyword evidence="3" id="KW-0479">Metal-binding</keyword>
<name>A0A0D2NH51_HYPSF</name>
<dbReference type="PANTHER" id="PTHR31356:SF53">
    <property type="entry name" value="HEME PEROXIDASE"/>
    <property type="match status" value="1"/>
</dbReference>
<evidence type="ECO:0000256" key="3">
    <source>
        <dbReference type="ARBA" id="ARBA00022723"/>
    </source>
</evidence>
<evidence type="ECO:0000256" key="4">
    <source>
        <dbReference type="ARBA" id="ARBA00023002"/>
    </source>
</evidence>
<gene>
    <name evidence="10" type="ORF">HYPSUDRAFT_47826</name>
</gene>
<dbReference type="OMA" id="HDMSTAN"/>
<proteinExistence type="inferred from homology"/>
<keyword evidence="1 7" id="KW-0575">Peroxidase</keyword>
<dbReference type="PRINTS" id="PR00458">
    <property type="entry name" value="PEROXIDASE"/>
</dbReference>
<feature type="region of interest" description="Disordered" evidence="8">
    <location>
        <begin position="545"/>
        <end position="567"/>
    </location>
</feature>
<evidence type="ECO:0000256" key="8">
    <source>
        <dbReference type="SAM" id="MobiDB-lite"/>
    </source>
</evidence>
<keyword evidence="4 7" id="KW-0560">Oxidoreductase</keyword>
<feature type="compositionally biased region" description="Low complexity" evidence="8">
    <location>
        <begin position="548"/>
        <end position="567"/>
    </location>
</feature>
<dbReference type="GO" id="GO:0042744">
    <property type="term" value="P:hydrogen peroxide catabolic process"/>
    <property type="evidence" value="ECO:0007669"/>
    <property type="project" value="TreeGrafter"/>
</dbReference>
<comment type="similarity">
    <text evidence="6">Belongs to the peroxidase family.</text>
</comment>
<dbReference type="GO" id="GO:0034599">
    <property type="term" value="P:cellular response to oxidative stress"/>
    <property type="evidence" value="ECO:0007669"/>
    <property type="project" value="InterPro"/>
</dbReference>
<dbReference type="InterPro" id="IPR044831">
    <property type="entry name" value="Ccp1-like"/>
</dbReference>
<dbReference type="STRING" id="945553.A0A0D2NH51"/>
<evidence type="ECO:0000313" key="10">
    <source>
        <dbReference type="EMBL" id="KJA15991.1"/>
    </source>
</evidence>
<dbReference type="GO" id="GO:0000302">
    <property type="term" value="P:response to reactive oxygen species"/>
    <property type="evidence" value="ECO:0007669"/>
    <property type="project" value="TreeGrafter"/>
</dbReference>
<dbReference type="GO" id="GO:0004601">
    <property type="term" value="F:peroxidase activity"/>
    <property type="evidence" value="ECO:0007669"/>
    <property type="project" value="UniProtKB-KW"/>
</dbReference>
<evidence type="ECO:0000256" key="7">
    <source>
        <dbReference type="RuleBase" id="RU363051"/>
    </source>
</evidence>
<dbReference type="GO" id="GO:0020037">
    <property type="term" value="F:heme binding"/>
    <property type="evidence" value="ECO:0007669"/>
    <property type="project" value="UniProtKB-UniRule"/>
</dbReference>
<dbReference type="InterPro" id="IPR010255">
    <property type="entry name" value="Haem_peroxidase_sf"/>
</dbReference>
<dbReference type="SUPFAM" id="SSF48113">
    <property type="entry name" value="Heme-dependent peroxidases"/>
    <property type="match status" value="1"/>
</dbReference>
<dbReference type="Gene3D" id="1.10.420.10">
    <property type="entry name" value="Peroxidase, domain 2"/>
    <property type="match status" value="1"/>
</dbReference>
<dbReference type="EMBL" id="KN817630">
    <property type="protein sequence ID" value="KJA15991.1"/>
    <property type="molecule type" value="Genomic_DNA"/>
</dbReference>
<dbReference type="AlphaFoldDB" id="A0A0D2NH51"/>
<keyword evidence="11" id="KW-1185">Reference proteome</keyword>
<dbReference type="Proteomes" id="UP000054270">
    <property type="component" value="Unassembled WGS sequence"/>
</dbReference>
<evidence type="ECO:0000256" key="1">
    <source>
        <dbReference type="ARBA" id="ARBA00022559"/>
    </source>
</evidence>
<feature type="signal peptide" evidence="7">
    <location>
        <begin position="1"/>
        <end position="24"/>
    </location>
</feature>
<dbReference type="EC" id="1.11.1.-" evidence="7"/>
<dbReference type="Pfam" id="PF00141">
    <property type="entry name" value="peroxidase"/>
    <property type="match status" value="1"/>
</dbReference>
<feature type="chain" id="PRO_5006986419" description="Peroxidase" evidence="7">
    <location>
        <begin position="25"/>
        <end position="567"/>
    </location>
</feature>
<evidence type="ECO:0000313" key="11">
    <source>
        <dbReference type="Proteomes" id="UP000054270"/>
    </source>
</evidence>
<keyword evidence="2" id="KW-0349">Heme</keyword>